<dbReference type="Proteomes" id="UP001500305">
    <property type="component" value="Unassembled WGS sequence"/>
</dbReference>
<dbReference type="RefSeq" id="WP_344639261.1">
    <property type="nucleotide sequence ID" value="NZ_BAAATR010000030.1"/>
</dbReference>
<evidence type="ECO:0000313" key="2">
    <source>
        <dbReference type="Proteomes" id="UP001500305"/>
    </source>
</evidence>
<reference evidence="1 2" key="1">
    <citation type="journal article" date="2019" name="Int. J. Syst. Evol. Microbiol.">
        <title>The Global Catalogue of Microorganisms (GCM) 10K type strain sequencing project: providing services to taxonomists for standard genome sequencing and annotation.</title>
        <authorList>
            <consortium name="The Broad Institute Genomics Platform"/>
            <consortium name="The Broad Institute Genome Sequencing Center for Infectious Disease"/>
            <person name="Wu L."/>
            <person name="Ma J."/>
        </authorList>
    </citation>
    <scope>NUCLEOTIDE SEQUENCE [LARGE SCALE GENOMIC DNA]</scope>
    <source>
        <strain evidence="1 2">JCM 7356</strain>
    </source>
</reference>
<comment type="caution">
    <text evidence="1">The sequence shown here is derived from an EMBL/GenBank/DDBJ whole genome shotgun (WGS) entry which is preliminary data.</text>
</comment>
<organism evidence="1 2">
    <name type="scientific">Kitasatospora cystarginea</name>
    <dbReference type="NCBI Taxonomy" id="58350"/>
    <lineage>
        <taxon>Bacteria</taxon>
        <taxon>Bacillati</taxon>
        <taxon>Actinomycetota</taxon>
        <taxon>Actinomycetes</taxon>
        <taxon>Kitasatosporales</taxon>
        <taxon>Streptomycetaceae</taxon>
        <taxon>Kitasatospora</taxon>
    </lineage>
</organism>
<protein>
    <submittedName>
        <fullName evidence="1">Uncharacterized protein</fullName>
    </submittedName>
</protein>
<gene>
    <name evidence="1" type="ORF">GCM10010430_55730</name>
</gene>
<dbReference type="EMBL" id="BAAATR010000030">
    <property type="protein sequence ID" value="GAA2263997.1"/>
    <property type="molecule type" value="Genomic_DNA"/>
</dbReference>
<keyword evidence="2" id="KW-1185">Reference proteome</keyword>
<sequence>MLGAWSEPAVWRRDMPLGDSAAPATAIAGMILLDYALHGREAAQGSGQVYQLDETTAAAVLGQVEQWADAFRQYGGFAEPVPVAADASTFDRALTLSGRRPVAGRSPAQG</sequence>
<accession>A0ABN3EN89</accession>
<evidence type="ECO:0000313" key="1">
    <source>
        <dbReference type="EMBL" id="GAA2263997.1"/>
    </source>
</evidence>
<proteinExistence type="predicted"/>
<name>A0ABN3EN89_9ACTN</name>